<comment type="catalytic activity">
    <reaction evidence="1">
        <text>ATP + protein L-histidine = ADP + protein N-phospho-L-histidine.</text>
        <dbReference type="EC" id="2.7.13.3"/>
    </reaction>
</comment>
<sequence>MPLDPERERLADLERRSLLAEQARQQAHHLRTPLSVIKLISETLQLELFDDRAYHERLQRLLGAASTLSNGLSDAVRSTRFGDGPQKRLDALSVAADVVRLYGGRVVAPADTRSAALGVEIERDSFEAAVIHCLRLLGVGTDCGHPWGHRPVLEYREGDGKVILRLSVEGRPNPEIPSERADLKLMTLAAERAARDAGGTLTLTDESATFLLPLVAGSG</sequence>
<dbReference type="eggNOG" id="COG4191">
    <property type="taxonomic scope" value="Bacteria"/>
</dbReference>
<reference evidence="3 4" key="1">
    <citation type="submission" date="2012-11" db="EMBL/GenBank/DDBJ databases">
        <title>Genome assembly of Thiorhodococcus sp. AK35.</title>
        <authorList>
            <person name="Nupur N."/>
            <person name="Khatri I."/>
            <person name="Subramanian S."/>
            <person name="Pinnaka A."/>
        </authorList>
    </citation>
    <scope>NUCLEOTIDE SEQUENCE [LARGE SCALE GENOMIC DNA]</scope>
    <source>
        <strain evidence="3 4">AK35</strain>
    </source>
</reference>
<dbReference type="EC" id="2.7.13.3" evidence="2"/>
<organism evidence="3 4">
    <name type="scientific">Imhoffiella purpurea</name>
    <dbReference type="NCBI Taxonomy" id="1249627"/>
    <lineage>
        <taxon>Bacteria</taxon>
        <taxon>Pseudomonadati</taxon>
        <taxon>Pseudomonadota</taxon>
        <taxon>Gammaproteobacteria</taxon>
        <taxon>Chromatiales</taxon>
        <taxon>Chromatiaceae</taxon>
        <taxon>Imhoffiella</taxon>
    </lineage>
</organism>
<proteinExistence type="predicted"/>
<evidence type="ECO:0000256" key="1">
    <source>
        <dbReference type="ARBA" id="ARBA00000085"/>
    </source>
</evidence>
<dbReference type="GO" id="GO:0000155">
    <property type="term" value="F:phosphorelay sensor kinase activity"/>
    <property type="evidence" value="ECO:0007669"/>
    <property type="project" value="InterPro"/>
</dbReference>
<evidence type="ECO:0000313" key="3">
    <source>
        <dbReference type="EMBL" id="EXJ13440.1"/>
    </source>
</evidence>
<keyword evidence="4" id="KW-1185">Reference proteome</keyword>
<dbReference type="CDD" id="cd00082">
    <property type="entry name" value="HisKA"/>
    <property type="match status" value="1"/>
</dbReference>
<accession>W9VSV1</accession>
<dbReference type="EMBL" id="AONC01000070">
    <property type="protein sequence ID" value="EXJ13440.1"/>
    <property type="molecule type" value="Genomic_DNA"/>
</dbReference>
<evidence type="ECO:0000313" key="4">
    <source>
        <dbReference type="Proteomes" id="UP000019460"/>
    </source>
</evidence>
<dbReference type="STRING" id="1249627.D779_3764"/>
<evidence type="ECO:0000256" key="2">
    <source>
        <dbReference type="ARBA" id="ARBA00012438"/>
    </source>
</evidence>
<name>W9VSV1_9GAMM</name>
<dbReference type="SUPFAM" id="SSF47384">
    <property type="entry name" value="Homodimeric domain of signal transducing histidine kinase"/>
    <property type="match status" value="1"/>
</dbReference>
<comment type="caution">
    <text evidence="3">The sequence shown here is derived from an EMBL/GenBank/DDBJ whole genome shotgun (WGS) entry which is preliminary data.</text>
</comment>
<dbReference type="AlphaFoldDB" id="W9VSV1"/>
<gene>
    <name evidence="3" type="ORF">D779_3764</name>
</gene>
<dbReference type="InterPro" id="IPR003661">
    <property type="entry name" value="HisK_dim/P_dom"/>
</dbReference>
<dbReference type="InterPro" id="IPR036097">
    <property type="entry name" value="HisK_dim/P_sf"/>
</dbReference>
<protein>
    <recommendedName>
        <fullName evidence="2">histidine kinase</fullName>
        <ecNumber evidence="2">2.7.13.3</ecNumber>
    </recommendedName>
</protein>
<dbReference type="Proteomes" id="UP000019460">
    <property type="component" value="Unassembled WGS sequence"/>
</dbReference>